<protein>
    <recommendedName>
        <fullName evidence="4">NAB domain-containing protein</fullName>
    </recommendedName>
</protein>
<dbReference type="PANTHER" id="PTHR31631">
    <property type="entry name" value="PROTEIN NETWORKED 2D"/>
    <property type="match status" value="1"/>
</dbReference>
<organism evidence="5 6">
    <name type="scientific">Miscanthus lutarioriparius</name>
    <dbReference type="NCBI Taxonomy" id="422564"/>
    <lineage>
        <taxon>Eukaryota</taxon>
        <taxon>Viridiplantae</taxon>
        <taxon>Streptophyta</taxon>
        <taxon>Embryophyta</taxon>
        <taxon>Tracheophyta</taxon>
        <taxon>Spermatophyta</taxon>
        <taxon>Magnoliopsida</taxon>
        <taxon>Liliopsida</taxon>
        <taxon>Poales</taxon>
        <taxon>Poaceae</taxon>
        <taxon>PACMAD clade</taxon>
        <taxon>Panicoideae</taxon>
        <taxon>Andropogonodae</taxon>
        <taxon>Andropogoneae</taxon>
        <taxon>Saccharinae</taxon>
        <taxon>Miscanthus</taxon>
    </lineage>
</organism>
<proteinExistence type="predicted"/>
<dbReference type="Gene3D" id="3.90.1420.10">
    <property type="entry name" value="Rubisco LSMT, substrate-binding domain"/>
    <property type="match status" value="1"/>
</dbReference>
<dbReference type="InterPro" id="IPR046341">
    <property type="entry name" value="SET_dom_sf"/>
</dbReference>
<dbReference type="InterPro" id="IPR036464">
    <property type="entry name" value="Rubisco_LSMT_subst-bd_sf"/>
</dbReference>
<dbReference type="Proteomes" id="UP000604825">
    <property type="component" value="Unassembled WGS sequence"/>
</dbReference>
<evidence type="ECO:0000313" key="6">
    <source>
        <dbReference type="Proteomes" id="UP000604825"/>
    </source>
</evidence>
<dbReference type="Pfam" id="PF00856">
    <property type="entry name" value="SET"/>
    <property type="match status" value="1"/>
</dbReference>
<feature type="region of interest" description="Disordered" evidence="3">
    <location>
        <begin position="563"/>
        <end position="586"/>
    </location>
</feature>
<dbReference type="Pfam" id="PF24918">
    <property type="entry name" value="NET2A_C"/>
    <property type="match status" value="1"/>
</dbReference>
<dbReference type="Pfam" id="PF25014">
    <property type="entry name" value="NET2A"/>
    <property type="match status" value="1"/>
</dbReference>
<reference evidence="5" key="1">
    <citation type="submission" date="2020-10" db="EMBL/GenBank/DDBJ databases">
        <authorList>
            <person name="Han B."/>
            <person name="Lu T."/>
            <person name="Zhao Q."/>
            <person name="Huang X."/>
            <person name="Zhao Y."/>
        </authorList>
    </citation>
    <scope>NUCLEOTIDE SEQUENCE</scope>
</reference>
<feature type="region of interest" description="Disordered" evidence="3">
    <location>
        <begin position="1058"/>
        <end position="1098"/>
    </location>
</feature>
<feature type="compositionally biased region" description="Polar residues" evidence="3">
    <location>
        <begin position="1086"/>
        <end position="1098"/>
    </location>
</feature>
<name>A0A811NTB8_9POAL</name>
<feature type="compositionally biased region" description="Basic and acidic residues" evidence="3">
    <location>
        <begin position="882"/>
        <end position="891"/>
    </location>
</feature>
<feature type="coiled-coil region" evidence="2">
    <location>
        <begin position="1022"/>
        <end position="1056"/>
    </location>
</feature>
<dbReference type="SUPFAM" id="SSF82199">
    <property type="entry name" value="SET domain"/>
    <property type="match status" value="1"/>
</dbReference>
<dbReference type="InterPro" id="IPR056888">
    <property type="entry name" value="NET2A-D/KIP1-like_dom"/>
</dbReference>
<evidence type="ECO:0000256" key="2">
    <source>
        <dbReference type="SAM" id="Coils"/>
    </source>
</evidence>
<keyword evidence="1 2" id="KW-0175">Coiled coil</keyword>
<dbReference type="InterPro" id="IPR001214">
    <property type="entry name" value="SET_dom"/>
</dbReference>
<feature type="domain" description="NAB" evidence="4">
    <location>
        <begin position="434"/>
        <end position="514"/>
    </location>
</feature>
<evidence type="ECO:0000313" key="5">
    <source>
        <dbReference type="EMBL" id="CAD6227864.1"/>
    </source>
</evidence>
<feature type="coiled-coil region" evidence="2">
    <location>
        <begin position="781"/>
        <end position="836"/>
    </location>
</feature>
<feature type="compositionally biased region" description="Polar residues" evidence="3">
    <location>
        <begin position="938"/>
        <end position="952"/>
    </location>
</feature>
<sequence length="1394" mass="156120">MAAGTSLLRGVASRLGGAVVGVPRRLLPRSAAVSRSRSQSQATSLEDDHCSAFLHWLQTKAGTRISSVLAVATSSFGSSLVALEPIKEGDCILEVPYSVQLTEDKLPQEVCMLLDNLVGDTAKVAVLLMMEQHLGHESGWESYIKSLPCKDEMHNMIFWDLNELHMVRNSSVYNEAIEQREHAKKEFSAAKPVLERFPHLFGEIKLENFMHASALVSSRAWRTSRGVSLIPFADFLNHDGLSNSILLYDEQKDVSEVIADRNYAVGEQVMIRYGKYSNAALALNFGFTLSSNIYDQAHTRVDIPYEDPFHWKKLDIWERHHELEEMSTEAARDDGRLARRPLGNKEREIHAHRMLLLHLDDEIQSYLTAIEHLEIANDPESRSVHPFRKDMAKDILVGELRVLQKKINAARLDLGQGEGRGRDRMLQRAASNAYSWWWASHIRTKQSKWLDNHLQDMEHRVKCMLLLLGEEADSFSKRAEMYYKRRPEVITQVEEVYRAYRALADRYDIMSGELHKANHTIATAFPDQVQYAMLEEEDDNIPKAFTPVDPRKIHKSTVDGLMKKKKGEHPGSMVGGAKNSTSAPINKENAREEISRLQKAILAMQTEKEFIKSSYESGIAKYWDLEKEINDTQEQVCHFQDKFDESAVIEDDEARALMTATALKSCEDTIVKLQEQRKASAGQAVGESERVKVFREKLQAIMNKHGKSLPDSLDFSEKNTRKNHGAEMENVCHVKQGAIDMESIIDKIKEHFERDCNISMAEVTERIDEIVNKVVDLDLMVSSQTSQIERLCQENNELENSLQNLEDENTELASGSSELIEKFRQAEEELVRAQALESSFHKDESTIRSNFIEAISRFHDLSELLLSPVCEDHTDSASAAHTSHEGPRVESIEPSSNECCDMEKVGLQIAEPHAGNARPASGVGKLDDPNDALVAANDESSGSTKCSEQQLDVGQDKISRERGSLVRLRHISSDNLGGCDEQEEMNKEGLSSSVDAVTDMMKLKEMLTDSLDDKEKVLLGEYTSLLEDYKDAKRKLAEMEKKNQDCLNEILKLREEITSSAGDGGSEGSCKRSSSSFSRRGHRRTPSYSSIHQRRPSVSSISRLIRMGSAIQEGGEPAGSGKPSDAAAEQGGISLEDLRLPPIAEAENASPLEEKFRRDIDTLLDENLEFWMKFSSSLQRVQEFQNKYDGLQRKLQHINNEDGKQDGATEKQLRAFKTELQVWSEQNAMLRGELQCRFTSLCDIQEEITAALDTEAEAAADEAQFTSYQAAKFQGEVLNMQQENNRVSDELQAGLDHIKGLQAEVEQALAKLHRSVSLPPQPAGAGAGAEDDDSSSPAHGGSNLGHVPSNKSKAVPLQSFLFPAKPKKTSLLARVTPVLPKQPVDMKFLAKLPR</sequence>
<dbReference type="EMBL" id="CAJGYO010000005">
    <property type="protein sequence ID" value="CAD6227864.1"/>
    <property type="molecule type" value="Genomic_DNA"/>
</dbReference>
<dbReference type="FunFam" id="3.90.1410.10:FF:000005">
    <property type="entry name" value="Ribulose-1,5 bisphosphate carboxylase/oxygenase large subunit N-methyltransferase, chloroplastic"/>
    <property type="match status" value="1"/>
</dbReference>
<keyword evidence="6" id="KW-1185">Reference proteome</keyword>
<gene>
    <name evidence="5" type="ORF">NCGR_LOCUS18805</name>
</gene>
<dbReference type="InterPro" id="IPR011684">
    <property type="entry name" value="NAB"/>
</dbReference>
<dbReference type="Pfam" id="PF07765">
    <property type="entry name" value="KIP1"/>
    <property type="match status" value="1"/>
</dbReference>
<feature type="region of interest" description="Disordered" evidence="3">
    <location>
        <begin position="876"/>
        <end position="895"/>
    </location>
</feature>
<feature type="region of interest" description="Disordered" evidence="3">
    <location>
        <begin position="933"/>
        <end position="955"/>
    </location>
</feature>
<evidence type="ECO:0000256" key="1">
    <source>
        <dbReference type="ARBA" id="ARBA00023054"/>
    </source>
</evidence>
<accession>A0A811NTB8</accession>
<dbReference type="PANTHER" id="PTHR31631:SF5">
    <property type="entry name" value="OS01G0976500 PROTEIN"/>
    <property type="match status" value="1"/>
</dbReference>
<feature type="region of interest" description="Disordered" evidence="3">
    <location>
        <begin position="1317"/>
        <end position="1351"/>
    </location>
</feature>
<dbReference type="PROSITE" id="PS51774">
    <property type="entry name" value="NAB"/>
    <property type="match status" value="1"/>
</dbReference>
<evidence type="ECO:0000256" key="3">
    <source>
        <dbReference type="SAM" id="MobiDB-lite"/>
    </source>
</evidence>
<dbReference type="GO" id="GO:0003779">
    <property type="term" value="F:actin binding"/>
    <property type="evidence" value="ECO:0007669"/>
    <property type="project" value="InterPro"/>
</dbReference>
<comment type="caution">
    <text evidence="5">The sequence shown here is derived from an EMBL/GenBank/DDBJ whole genome shotgun (WGS) entry which is preliminary data.</text>
</comment>
<evidence type="ECO:0000259" key="4">
    <source>
        <dbReference type="PROSITE" id="PS51774"/>
    </source>
</evidence>
<dbReference type="Gene3D" id="3.90.1410.10">
    <property type="entry name" value="set domain protein methyltransferase, domain 1"/>
    <property type="match status" value="1"/>
</dbReference>
<dbReference type="OrthoDB" id="616075at2759"/>
<dbReference type="InterPro" id="IPR056889">
    <property type="entry name" value="NET2A-D/KIP1-like_C"/>
</dbReference>